<dbReference type="Gene3D" id="3.40.50.1820">
    <property type="entry name" value="alpha/beta hydrolase"/>
    <property type="match status" value="1"/>
</dbReference>
<name>A0A9W6R5K7_9PSEU</name>
<dbReference type="PANTHER" id="PTHR43433:SF5">
    <property type="entry name" value="AB HYDROLASE-1 DOMAIN-CONTAINING PROTEIN"/>
    <property type="match status" value="1"/>
</dbReference>
<reference evidence="2" key="1">
    <citation type="submission" date="2023-03" db="EMBL/GenBank/DDBJ databases">
        <title>Amycolatopsis taiwanensis NBRC 103393.</title>
        <authorList>
            <person name="Ichikawa N."/>
            <person name="Sato H."/>
            <person name="Tonouchi N."/>
        </authorList>
    </citation>
    <scope>NUCLEOTIDE SEQUENCE</scope>
    <source>
        <strain evidence="2">NBRC 103393</strain>
    </source>
</reference>
<dbReference type="InterPro" id="IPR050471">
    <property type="entry name" value="AB_hydrolase"/>
</dbReference>
<dbReference type="InterPro" id="IPR029058">
    <property type="entry name" value="AB_hydrolase_fold"/>
</dbReference>
<comment type="caution">
    <text evidence="2">The sequence shown here is derived from an EMBL/GenBank/DDBJ whole genome shotgun (WGS) entry which is preliminary data.</text>
</comment>
<dbReference type="Proteomes" id="UP001165136">
    <property type="component" value="Unassembled WGS sequence"/>
</dbReference>
<evidence type="ECO:0000259" key="1">
    <source>
        <dbReference type="Pfam" id="PF00561"/>
    </source>
</evidence>
<feature type="domain" description="AB hydrolase-1" evidence="1">
    <location>
        <begin position="25"/>
        <end position="242"/>
    </location>
</feature>
<dbReference type="PRINTS" id="PR00111">
    <property type="entry name" value="ABHYDROLASE"/>
</dbReference>
<dbReference type="InterPro" id="IPR000073">
    <property type="entry name" value="AB_hydrolase_1"/>
</dbReference>
<protein>
    <submittedName>
        <fullName evidence="2">Alpha/beta hydrolase</fullName>
    </submittedName>
</protein>
<accession>A0A9W6R5K7</accession>
<sequence length="279" mass="29792">MRGLNQGTVTATGAELFYEERGDGPPVLIIQGGVSEAGATEQLAEALAHAYRVISYDRRGLSRSAVSDETLPATMSRHAEDAAVLLAALATEPAHVVGASIGALTALHLAVQHPERVATLVAHEPPMAAVVKDHEREEALDQIAELARKDVRAAIRRMGSLTGGRQSTTEDGARSAPPVGDIDANLRRFFGHDFPAVRASQLTTGQIAAARSASAIVPTGGIESRGQWEYRCAHKLAQDLQRDLEEMPGGHNGLISHPWATARKLDFLFRNARTHVTAV</sequence>
<dbReference type="GO" id="GO:0004806">
    <property type="term" value="F:triacylglycerol lipase activity"/>
    <property type="evidence" value="ECO:0007669"/>
    <property type="project" value="TreeGrafter"/>
</dbReference>
<proteinExistence type="predicted"/>
<gene>
    <name evidence="2" type="ORF">Atai01_53790</name>
</gene>
<evidence type="ECO:0000313" key="3">
    <source>
        <dbReference type="Proteomes" id="UP001165136"/>
    </source>
</evidence>
<dbReference type="AlphaFoldDB" id="A0A9W6R5K7"/>
<dbReference type="EMBL" id="BSTI01000013">
    <property type="protein sequence ID" value="GLY68760.1"/>
    <property type="molecule type" value="Genomic_DNA"/>
</dbReference>
<keyword evidence="3" id="KW-1185">Reference proteome</keyword>
<dbReference type="PANTHER" id="PTHR43433">
    <property type="entry name" value="HYDROLASE, ALPHA/BETA FOLD FAMILY PROTEIN"/>
    <property type="match status" value="1"/>
</dbReference>
<dbReference type="GO" id="GO:0046503">
    <property type="term" value="P:glycerolipid catabolic process"/>
    <property type="evidence" value="ECO:0007669"/>
    <property type="project" value="TreeGrafter"/>
</dbReference>
<dbReference type="SUPFAM" id="SSF53474">
    <property type="entry name" value="alpha/beta-Hydrolases"/>
    <property type="match status" value="1"/>
</dbReference>
<dbReference type="Pfam" id="PF00561">
    <property type="entry name" value="Abhydrolase_1"/>
    <property type="match status" value="1"/>
</dbReference>
<organism evidence="2 3">
    <name type="scientific">Amycolatopsis taiwanensis</name>
    <dbReference type="NCBI Taxonomy" id="342230"/>
    <lineage>
        <taxon>Bacteria</taxon>
        <taxon>Bacillati</taxon>
        <taxon>Actinomycetota</taxon>
        <taxon>Actinomycetes</taxon>
        <taxon>Pseudonocardiales</taxon>
        <taxon>Pseudonocardiaceae</taxon>
        <taxon>Amycolatopsis</taxon>
    </lineage>
</organism>
<keyword evidence="2" id="KW-0378">Hydrolase</keyword>
<evidence type="ECO:0000313" key="2">
    <source>
        <dbReference type="EMBL" id="GLY68760.1"/>
    </source>
</evidence>